<evidence type="ECO:0000313" key="2">
    <source>
        <dbReference type="EMBL" id="VTZ61811.1"/>
    </source>
</evidence>
<keyword evidence="1" id="KW-0175">Coiled coil</keyword>
<reference evidence="2" key="1">
    <citation type="submission" date="2019-06" db="EMBL/GenBank/DDBJ databases">
        <authorList>
            <person name="Le Quere A."/>
            <person name="Colella S."/>
        </authorList>
    </citation>
    <scope>NUCLEOTIDE SEQUENCE</scope>
    <source>
        <strain evidence="2">EmedicaeMD41</strain>
    </source>
</reference>
<gene>
    <name evidence="2" type="ORF">EMEDMD4_310060</name>
</gene>
<accession>A0A508WW63</accession>
<name>A0A508WW63_9HYPH</name>
<feature type="coiled-coil region" evidence="1">
    <location>
        <begin position="43"/>
        <end position="136"/>
    </location>
</feature>
<dbReference type="AlphaFoldDB" id="A0A508WW63"/>
<proteinExistence type="predicted"/>
<protein>
    <recommendedName>
        <fullName evidence="3">Flagellar export protein FliJ</fullName>
    </recommendedName>
</protein>
<sequence>MRTEIRFTPYSSRSGTVTGVSVSTGVLRMKARESLVRLKEFQVREKQRQLGQLQMMMAEFERMTKDLENQIVFEEKKSGISDPSHFAYPTFAKAARQRADNLQVSIRELKMQQDAAELALEEVQAEYARAAALEERDTGTRLRA</sequence>
<dbReference type="Proteomes" id="UP000507954">
    <property type="component" value="Unassembled WGS sequence"/>
</dbReference>
<evidence type="ECO:0008006" key="3">
    <source>
        <dbReference type="Google" id="ProtNLM"/>
    </source>
</evidence>
<dbReference type="EMBL" id="CABFNB010000097">
    <property type="protein sequence ID" value="VTZ61811.1"/>
    <property type="molecule type" value="Genomic_DNA"/>
</dbReference>
<evidence type="ECO:0000256" key="1">
    <source>
        <dbReference type="SAM" id="Coils"/>
    </source>
</evidence>
<organism evidence="2">
    <name type="scientific">Sinorhizobium medicae</name>
    <dbReference type="NCBI Taxonomy" id="110321"/>
    <lineage>
        <taxon>Bacteria</taxon>
        <taxon>Pseudomonadati</taxon>
        <taxon>Pseudomonadota</taxon>
        <taxon>Alphaproteobacteria</taxon>
        <taxon>Hyphomicrobiales</taxon>
        <taxon>Rhizobiaceae</taxon>
        <taxon>Sinorhizobium/Ensifer group</taxon>
        <taxon>Sinorhizobium</taxon>
    </lineage>
</organism>